<dbReference type="Proteomes" id="UP000192491">
    <property type="component" value="Unassembled WGS sequence"/>
</dbReference>
<evidence type="ECO:0000313" key="1">
    <source>
        <dbReference type="EMBL" id="OQX12230.1"/>
    </source>
</evidence>
<comment type="caution">
    <text evidence="1">The sequence shown here is derived from an EMBL/GenBank/DDBJ whole genome shotgun (WGS) entry which is preliminary data.</text>
</comment>
<accession>A0A1Y1QRN9</accession>
<name>A0A1Y1QRN9_9GAMM</name>
<sequence>MITKKKFNPKILKKENKINLKKQVIVDTQKSVDNQTLQGKKTQPLAPKGASPCPTDSLQGIPFGHTLFVLGRCPKPQGIYTRMMMYFFS</sequence>
<proteinExistence type="predicted"/>
<evidence type="ECO:0000313" key="2">
    <source>
        <dbReference type="Proteomes" id="UP000192491"/>
    </source>
</evidence>
<dbReference type="AlphaFoldDB" id="A0A1Y1QRN9"/>
<organism evidence="1 2">
    <name type="scientific">Thiothrix lacustris</name>
    <dbReference type="NCBI Taxonomy" id="525917"/>
    <lineage>
        <taxon>Bacteria</taxon>
        <taxon>Pseudomonadati</taxon>
        <taxon>Pseudomonadota</taxon>
        <taxon>Gammaproteobacteria</taxon>
        <taxon>Thiotrichales</taxon>
        <taxon>Thiotrichaceae</taxon>
        <taxon>Thiothrix</taxon>
    </lineage>
</organism>
<gene>
    <name evidence="1" type="ORF">BWK73_15565</name>
</gene>
<reference evidence="1 2" key="1">
    <citation type="submission" date="2017-01" db="EMBL/GenBank/DDBJ databases">
        <title>Novel large sulfur bacteria in the metagenomes of groundwater-fed chemosynthetic microbial mats in the Lake Huron basin.</title>
        <authorList>
            <person name="Sharrar A.M."/>
            <person name="Flood B.E."/>
            <person name="Bailey J.V."/>
            <person name="Jones D.S."/>
            <person name="Biddanda B."/>
            <person name="Ruberg S.A."/>
            <person name="Marcus D.N."/>
            <person name="Dick G.J."/>
        </authorList>
    </citation>
    <scope>NUCLEOTIDE SEQUENCE [LARGE SCALE GENOMIC DNA]</scope>
    <source>
        <strain evidence="1">A8</strain>
    </source>
</reference>
<protein>
    <submittedName>
        <fullName evidence="1">Uncharacterized protein</fullName>
    </submittedName>
</protein>
<dbReference type="EMBL" id="MTEJ01000070">
    <property type="protein sequence ID" value="OQX12230.1"/>
    <property type="molecule type" value="Genomic_DNA"/>
</dbReference>